<keyword evidence="3" id="KW-1185">Reference proteome</keyword>
<reference evidence="2 3" key="1">
    <citation type="journal article" date="2008" name="Nature">
        <title>The Phaeodactylum genome reveals the evolutionary history of diatom genomes.</title>
        <authorList>
            <person name="Bowler C."/>
            <person name="Allen A.E."/>
            <person name="Badger J.H."/>
            <person name="Grimwood J."/>
            <person name="Jabbari K."/>
            <person name="Kuo A."/>
            <person name="Maheswari U."/>
            <person name="Martens C."/>
            <person name="Maumus F."/>
            <person name="Otillar R.P."/>
            <person name="Rayko E."/>
            <person name="Salamov A."/>
            <person name="Vandepoele K."/>
            <person name="Beszteri B."/>
            <person name="Gruber A."/>
            <person name="Heijde M."/>
            <person name="Katinka M."/>
            <person name="Mock T."/>
            <person name="Valentin K."/>
            <person name="Verret F."/>
            <person name="Berges J.A."/>
            <person name="Brownlee C."/>
            <person name="Cadoret J.P."/>
            <person name="Chiovitti A."/>
            <person name="Choi C.J."/>
            <person name="Coesel S."/>
            <person name="De Martino A."/>
            <person name="Detter J.C."/>
            <person name="Durkin C."/>
            <person name="Falciatore A."/>
            <person name="Fournet J."/>
            <person name="Haruta M."/>
            <person name="Huysman M.J."/>
            <person name="Jenkins B.D."/>
            <person name="Jiroutova K."/>
            <person name="Jorgensen R.E."/>
            <person name="Joubert Y."/>
            <person name="Kaplan A."/>
            <person name="Kroger N."/>
            <person name="Kroth P.G."/>
            <person name="La Roche J."/>
            <person name="Lindquist E."/>
            <person name="Lommer M."/>
            <person name="Martin-Jezequel V."/>
            <person name="Lopez P.J."/>
            <person name="Lucas S."/>
            <person name="Mangogna M."/>
            <person name="McGinnis K."/>
            <person name="Medlin L.K."/>
            <person name="Montsant A."/>
            <person name="Oudot-Le Secq M.P."/>
            <person name="Napoli C."/>
            <person name="Obornik M."/>
            <person name="Parker M.S."/>
            <person name="Petit J.L."/>
            <person name="Porcel B.M."/>
            <person name="Poulsen N."/>
            <person name="Robison M."/>
            <person name="Rychlewski L."/>
            <person name="Rynearson T.A."/>
            <person name="Schmutz J."/>
            <person name="Shapiro H."/>
            <person name="Siaut M."/>
            <person name="Stanley M."/>
            <person name="Sussman M.R."/>
            <person name="Taylor A.R."/>
            <person name="Vardi A."/>
            <person name="von Dassow P."/>
            <person name="Vyverman W."/>
            <person name="Willis A."/>
            <person name="Wyrwicz L.S."/>
            <person name="Rokhsar D.S."/>
            <person name="Weissenbach J."/>
            <person name="Armbrust E.V."/>
            <person name="Green B.R."/>
            <person name="Van de Peer Y."/>
            <person name="Grigoriev I.V."/>
        </authorList>
    </citation>
    <scope>NUCLEOTIDE SEQUENCE [LARGE SCALE GENOMIC DNA]</scope>
    <source>
        <strain evidence="2 3">CCAP 1055/1</strain>
    </source>
</reference>
<dbReference type="OrthoDB" id="49401at2759"/>
<feature type="compositionally biased region" description="Basic and acidic residues" evidence="1">
    <location>
        <begin position="344"/>
        <end position="365"/>
    </location>
</feature>
<feature type="compositionally biased region" description="Basic and acidic residues" evidence="1">
    <location>
        <begin position="532"/>
        <end position="549"/>
    </location>
</feature>
<feature type="compositionally biased region" description="Basic and acidic residues" evidence="1">
    <location>
        <begin position="224"/>
        <end position="238"/>
    </location>
</feature>
<evidence type="ECO:0000313" key="2">
    <source>
        <dbReference type="EMBL" id="EEC48870.1"/>
    </source>
</evidence>
<dbReference type="InParanoid" id="B7FY69"/>
<feature type="region of interest" description="Disordered" evidence="1">
    <location>
        <begin position="340"/>
        <end position="370"/>
    </location>
</feature>
<dbReference type="Proteomes" id="UP000000759">
    <property type="component" value="Chromosome 7"/>
</dbReference>
<dbReference type="eggNOG" id="ENOG502SQNC">
    <property type="taxonomic scope" value="Eukaryota"/>
</dbReference>
<feature type="region of interest" description="Disordered" evidence="1">
    <location>
        <begin position="566"/>
        <end position="614"/>
    </location>
</feature>
<dbReference type="PaxDb" id="2850-Phatr45589"/>
<dbReference type="EMBL" id="CM000610">
    <property type="protein sequence ID" value="EEC48870.1"/>
    <property type="molecule type" value="Genomic_DNA"/>
</dbReference>
<feature type="compositionally biased region" description="Basic and acidic residues" evidence="1">
    <location>
        <begin position="391"/>
        <end position="405"/>
    </location>
</feature>
<accession>B7FY69</accession>
<evidence type="ECO:0000256" key="1">
    <source>
        <dbReference type="SAM" id="MobiDB-lite"/>
    </source>
</evidence>
<gene>
    <name evidence="2" type="ORF">PHATRDRAFT_45589</name>
</gene>
<feature type="region of interest" description="Disordered" evidence="1">
    <location>
        <begin position="481"/>
        <end position="554"/>
    </location>
</feature>
<dbReference type="AlphaFoldDB" id="B7FY69"/>
<dbReference type="HOGENOM" id="CLU_445148_0_0_1"/>
<dbReference type="KEGG" id="pti:PHATRDRAFT_45589"/>
<feature type="region of interest" description="Disordered" evidence="1">
    <location>
        <begin position="387"/>
        <end position="434"/>
    </location>
</feature>
<protein>
    <submittedName>
        <fullName evidence="2">Uncharacterized protein</fullName>
    </submittedName>
</protein>
<dbReference type="GeneID" id="7200371"/>
<proteinExistence type="predicted"/>
<reference evidence="3" key="2">
    <citation type="submission" date="2008-08" db="EMBL/GenBank/DDBJ databases">
        <authorList>
            <consortium name="Diatom Consortium"/>
            <person name="Grigoriev I."/>
            <person name="Grimwood J."/>
            <person name="Kuo A."/>
            <person name="Otillar R.P."/>
            <person name="Salamov A."/>
            <person name="Detter J.C."/>
            <person name="Lindquist E."/>
            <person name="Shapiro H."/>
            <person name="Lucas S."/>
            <person name="Glavina del Rio T."/>
            <person name="Pitluck S."/>
            <person name="Rokhsar D."/>
            <person name="Bowler C."/>
        </authorList>
    </citation>
    <scope>GENOME REANNOTATION</scope>
    <source>
        <strain evidence="3">CCAP 1055/1</strain>
    </source>
</reference>
<evidence type="ECO:0000313" key="3">
    <source>
        <dbReference type="Proteomes" id="UP000000759"/>
    </source>
</evidence>
<organism evidence="2 3">
    <name type="scientific">Phaeodactylum tricornutum (strain CCAP 1055/1)</name>
    <dbReference type="NCBI Taxonomy" id="556484"/>
    <lineage>
        <taxon>Eukaryota</taxon>
        <taxon>Sar</taxon>
        <taxon>Stramenopiles</taxon>
        <taxon>Ochrophyta</taxon>
        <taxon>Bacillariophyta</taxon>
        <taxon>Bacillariophyceae</taxon>
        <taxon>Bacillariophycidae</taxon>
        <taxon>Naviculales</taxon>
        <taxon>Phaeodactylaceae</taxon>
        <taxon>Phaeodactylum</taxon>
    </lineage>
</organism>
<feature type="compositionally biased region" description="Low complexity" evidence="1">
    <location>
        <begin position="200"/>
        <end position="214"/>
    </location>
</feature>
<feature type="region of interest" description="Disordered" evidence="1">
    <location>
        <begin position="200"/>
        <end position="252"/>
    </location>
</feature>
<dbReference type="RefSeq" id="XP_002179884.1">
    <property type="nucleotide sequence ID" value="XM_002179848.1"/>
</dbReference>
<sequence length="614" mass="66295">MNNRHGSIPNQGSDQSPLSLLVNAADNHEPPRGQQRDGGIMQGRGFAETLRLRGLGGDAGLSLEEQLYLQQHAQNAYGAPMSGGLLGQFRDQGIFSQYGGQQQQQQQLASLLGLGGGNNNHSADMRSALAAAQLRQHHHQQQQQPRLSHAEILALSRSGALNGLSGILGGMGGVRGPGSNSALASELEGLQRLEERRQQLLAASSQSPMVSSSRRPVEASSGMLREDPSERMVRQDHKVQHKKKASTAAVTSEAALSALPAGASNKDEMEKAPGSVIVPCRARGMPMDHNFKTAYFVIPENVKHGEELICSYFACRNAGIKFRYCSHCKVPVAKRNFRKRHKHGGEDIPKGPDDDSGGEDDHTDMKNGIPAQISTPYDNAVEADGISSHSADSDIHDKQPIETDAKTAGVRSSRSTMEKDQTMKTNSAMQKPVSPKKLIDKTGKDRHERWVALLATRPATKDGGSMSSWLMEVLAVSDLETPLPSTPAADKGKKNSYNGSKTESKKKKNPDLPVTKFSTIDPGSGSSNDASANEHSDRSKHSKPMDSKTKATGVFVGGIVKKKRSFDITKEESLSEGGSETFASGSFAEWKERKRQKKQAKSGSLSSKEDHEQN</sequence>
<name>B7FY69_PHATC</name>